<dbReference type="InterPro" id="IPR005828">
    <property type="entry name" value="MFS_sugar_transport-like"/>
</dbReference>
<evidence type="ECO:0000256" key="4">
    <source>
        <dbReference type="ARBA" id="ARBA00022989"/>
    </source>
</evidence>
<feature type="transmembrane region" description="Helical" evidence="9">
    <location>
        <begin position="428"/>
        <end position="447"/>
    </location>
</feature>
<evidence type="ECO:0000256" key="8">
    <source>
        <dbReference type="RuleBase" id="RU003346"/>
    </source>
</evidence>
<dbReference type="Pfam" id="PF00083">
    <property type="entry name" value="Sugar_tr"/>
    <property type="match status" value="1"/>
</dbReference>
<keyword evidence="3 9" id="KW-0812">Transmembrane</keyword>
<dbReference type="InterPro" id="IPR036259">
    <property type="entry name" value="MFS_trans_sf"/>
</dbReference>
<keyword evidence="5 9" id="KW-0472">Membrane</keyword>
<keyword evidence="2" id="KW-1003">Cell membrane</keyword>
<dbReference type="PROSITE" id="PS50850">
    <property type="entry name" value="MFS"/>
    <property type="match status" value="1"/>
</dbReference>
<evidence type="ECO:0000256" key="7">
    <source>
        <dbReference type="ARBA" id="ARBA00024348"/>
    </source>
</evidence>
<dbReference type="PROSITE" id="PS00217">
    <property type="entry name" value="SUGAR_TRANSPORT_2"/>
    <property type="match status" value="1"/>
</dbReference>
<dbReference type="PANTHER" id="PTHR48021:SF1">
    <property type="entry name" value="GH07001P-RELATED"/>
    <property type="match status" value="1"/>
</dbReference>
<feature type="transmembrane region" description="Helical" evidence="9">
    <location>
        <begin position="147"/>
        <end position="169"/>
    </location>
</feature>
<protein>
    <recommendedName>
        <fullName evidence="10">Major facilitator superfamily (MFS) profile domain-containing protein</fullName>
    </recommendedName>
</protein>
<dbReference type="InterPro" id="IPR020846">
    <property type="entry name" value="MFS_dom"/>
</dbReference>
<dbReference type="GO" id="GO:0005886">
    <property type="term" value="C:plasma membrane"/>
    <property type="evidence" value="ECO:0007669"/>
    <property type="project" value="UniProtKB-SubCell"/>
</dbReference>
<comment type="caution">
    <text evidence="11">The sequence shown here is derived from an EMBL/GenBank/DDBJ whole genome shotgun (WGS) entry which is preliminary data.</text>
</comment>
<feature type="transmembrane region" description="Helical" evidence="9">
    <location>
        <begin position="256"/>
        <end position="276"/>
    </location>
</feature>
<accession>A0AA88LEM9</accession>
<evidence type="ECO:0000256" key="6">
    <source>
        <dbReference type="ARBA" id="ARBA00023180"/>
    </source>
</evidence>
<dbReference type="NCBIfam" id="TIGR00879">
    <property type="entry name" value="SP"/>
    <property type="match status" value="1"/>
</dbReference>
<evidence type="ECO:0000256" key="2">
    <source>
        <dbReference type="ARBA" id="ARBA00022475"/>
    </source>
</evidence>
<feature type="transmembrane region" description="Helical" evidence="9">
    <location>
        <begin position="175"/>
        <end position="192"/>
    </location>
</feature>
<evidence type="ECO:0000256" key="3">
    <source>
        <dbReference type="ARBA" id="ARBA00022692"/>
    </source>
</evidence>
<name>A0AA88LEM9_ARTSF</name>
<evidence type="ECO:0000256" key="9">
    <source>
        <dbReference type="SAM" id="Phobius"/>
    </source>
</evidence>
<keyword evidence="12" id="KW-1185">Reference proteome</keyword>
<feature type="transmembrane region" description="Helical" evidence="9">
    <location>
        <begin position="90"/>
        <end position="108"/>
    </location>
</feature>
<dbReference type="PRINTS" id="PR00171">
    <property type="entry name" value="SUGRTRNSPORT"/>
</dbReference>
<evidence type="ECO:0000256" key="1">
    <source>
        <dbReference type="ARBA" id="ARBA00004651"/>
    </source>
</evidence>
<keyword evidence="4 9" id="KW-1133">Transmembrane helix</keyword>
<dbReference type="InterPro" id="IPR003663">
    <property type="entry name" value="Sugar/inositol_transpt"/>
</dbReference>
<evidence type="ECO:0000313" key="11">
    <source>
        <dbReference type="EMBL" id="KAK2723674.1"/>
    </source>
</evidence>
<feature type="domain" description="Major facilitator superfamily (MFS) profile" evidence="10">
    <location>
        <begin position="17"/>
        <end position="451"/>
    </location>
</feature>
<dbReference type="Proteomes" id="UP001187531">
    <property type="component" value="Unassembled WGS sequence"/>
</dbReference>
<comment type="similarity">
    <text evidence="7">Belongs to the major facilitator superfamily. Sugar transporter (TC 2.A.1.1) family. Trehalose transporter subfamily.</text>
</comment>
<organism evidence="11 12">
    <name type="scientific">Artemia franciscana</name>
    <name type="common">Brine shrimp</name>
    <name type="synonym">Artemia sanfranciscana</name>
    <dbReference type="NCBI Taxonomy" id="6661"/>
    <lineage>
        <taxon>Eukaryota</taxon>
        <taxon>Metazoa</taxon>
        <taxon>Ecdysozoa</taxon>
        <taxon>Arthropoda</taxon>
        <taxon>Crustacea</taxon>
        <taxon>Branchiopoda</taxon>
        <taxon>Anostraca</taxon>
        <taxon>Artemiidae</taxon>
        <taxon>Artemia</taxon>
    </lineage>
</organism>
<dbReference type="PANTHER" id="PTHR48021">
    <property type="match status" value="1"/>
</dbReference>
<feature type="transmembrane region" description="Helical" evidence="9">
    <location>
        <begin position="361"/>
        <end position="384"/>
    </location>
</feature>
<feature type="transmembrane region" description="Helical" evidence="9">
    <location>
        <begin position="320"/>
        <end position="341"/>
    </location>
</feature>
<dbReference type="InterPro" id="IPR050549">
    <property type="entry name" value="MFS_Trehalose_Transporter"/>
</dbReference>
<proteinExistence type="inferred from homology"/>
<feature type="transmembrane region" description="Helical" evidence="9">
    <location>
        <begin position="396"/>
        <end position="416"/>
    </location>
</feature>
<dbReference type="Gene3D" id="1.20.1250.20">
    <property type="entry name" value="MFS general substrate transporter like domains"/>
    <property type="match status" value="1"/>
</dbReference>
<dbReference type="FunFam" id="1.20.1250.20:FF:000055">
    <property type="entry name" value="Facilitated trehalose transporter Tret1-2 homolog"/>
    <property type="match status" value="1"/>
</dbReference>
<dbReference type="EMBL" id="JAVRJZ010000004">
    <property type="protein sequence ID" value="KAK2723674.1"/>
    <property type="molecule type" value="Genomic_DNA"/>
</dbReference>
<dbReference type="GO" id="GO:0022857">
    <property type="term" value="F:transmembrane transporter activity"/>
    <property type="evidence" value="ECO:0007669"/>
    <property type="project" value="InterPro"/>
</dbReference>
<comment type="subcellular location">
    <subcellularLocation>
        <location evidence="1">Cell membrane</location>
        <topology evidence="1">Multi-pass membrane protein</topology>
    </subcellularLocation>
</comment>
<evidence type="ECO:0000313" key="12">
    <source>
        <dbReference type="Proteomes" id="UP001187531"/>
    </source>
</evidence>
<dbReference type="PROSITE" id="PS00216">
    <property type="entry name" value="SUGAR_TRANSPORT_1"/>
    <property type="match status" value="2"/>
</dbReference>
<gene>
    <name evidence="11" type="ORF">QYM36_002122</name>
</gene>
<feature type="transmembrane region" description="Helical" evidence="9">
    <location>
        <begin position="296"/>
        <end position="313"/>
    </location>
</feature>
<reference evidence="11" key="1">
    <citation type="submission" date="2023-07" db="EMBL/GenBank/DDBJ databases">
        <title>Chromosome-level genome assembly of Artemia franciscana.</title>
        <authorList>
            <person name="Jo E."/>
        </authorList>
    </citation>
    <scope>NUCLEOTIDE SEQUENCE</scope>
    <source>
        <tissue evidence="11">Whole body</tissue>
    </source>
</reference>
<dbReference type="SUPFAM" id="SSF103473">
    <property type="entry name" value="MFS general substrate transporter"/>
    <property type="match status" value="1"/>
</dbReference>
<feature type="transmembrane region" description="Helical" evidence="9">
    <location>
        <begin position="59"/>
        <end position="78"/>
    </location>
</feature>
<dbReference type="InterPro" id="IPR005829">
    <property type="entry name" value="Sugar_transporter_CS"/>
</dbReference>
<keyword evidence="8" id="KW-0813">Transport</keyword>
<dbReference type="AlphaFoldDB" id="A0AA88LEM9"/>
<keyword evidence="6" id="KW-0325">Glycoprotein</keyword>
<evidence type="ECO:0000256" key="5">
    <source>
        <dbReference type="ARBA" id="ARBA00023136"/>
    </source>
</evidence>
<evidence type="ECO:0000259" key="10">
    <source>
        <dbReference type="PROSITE" id="PS50850"/>
    </source>
</evidence>
<sequence>MSFRERFYFRNPHKVIPQLFASVAAATGFLNTGMMRGWSSPGVPSLVESGQMELSTNDISWISSLPLVGAFVGSFLAGYPMDKIGRRKTLVLVSPLFSVAWFLVGFASNKWMVLIGRTLMGLMSGMGNPASQIYIAECASPRVRGALGSFTAVLLGVGILLGYLFGGFLSWNDEAILIGFFPIFQGFCMYFAPSSPVWLLTKNRPEEAKEALQRFRGGETNIEAEFERILESASKNKDAGKITISDFFERSVFKPAVLSLMIMLLQQLSGFSAIIYYNATIFESTGSSLDRNVSSVIIGFLLVVCTVLSITLVDRAGRRLLLLTSSLAMSLSLASMGVYFYVKENTATDESWNITHTLSWLPLACLMVYIIAFASGFNSVPFLILGEILPLRFRNVLGGISSGCNLLTGFAVVKMYPLLVKSIGSHGVFWIYAASCIFGSIFIYFFLPETKGKTIQEIEDFFCKLPMVEVEENQDMLRNTKNKQENV</sequence>